<dbReference type="Gene3D" id="1.10.287.950">
    <property type="entry name" value="Methyl-accepting chemotaxis protein"/>
    <property type="match status" value="1"/>
</dbReference>
<evidence type="ECO:0000256" key="5">
    <source>
        <dbReference type="ARBA" id="ARBA00022553"/>
    </source>
</evidence>
<dbReference type="SMART" id="SM00304">
    <property type="entry name" value="HAMP"/>
    <property type="match status" value="1"/>
</dbReference>
<keyword evidence="4" id="KW-1003">Cell membrane</keyword>
<evidence type="ECO:0000259" key="12">
    <source>
        <dbReference type="PROSITE" id="PS50885"/>
    </source>
</evidence>
<evidence type="ECO:0000256" key="1">
    <source>
        <dbReference type="ARBA" id="ARBA00000085"/>
    </source>
</evidence>
<evidence type="ECO:0000256" key="10">
    <source>
        <dbReference type="ARBA" id="ARBA00023136"/>
    </source>
</evidence>
<evidence type="ECO:0000256" key="7">
    <source>
        <dbReference type="ARBA" id="ARBA00022692"/>
    </source>
</evidence>
<reference evidence="13" key="1">
    <citation type="submission" date="2019-04" db="EMBL/GenBank/DDBJ databases">
        <title>Evolution of Biomass-Degrading Anaerobic Consortia Revealed by Metagenomics.</title>
        <authorList>
            <person name="Peng X."/>
        </authorList>
    </citation>
    <scope>NUCLEOTIDE SEQUENCE</scope>
    <source>
        <strain evidence="13">SIG311</strain>
    </source>
</reference>
<gene>
    <name evidence="13" type="ORF">E7272_01490</name>
</gene>
<accession>A0A927UAR6</accession>
<feature type="transmembrane region" description="Helical" evidence="11">
    <location>
        <begin position="16"/>
        <end position="36"/>
    </location>
</feature>
<feature type="domain" description="HAMP" evidence="12">
    <location>
        <begin position="311"/>
        <end position="364"/>
    </location>
</feature>
<keyword evidence="10 11" id="KW-0472">Membrane</keyword>
<comment type="caution">
    <text evidence="13">The sequence shown here is derived from an EMBL/GenBank/DDBJ whole genome shotgun (WGS) entry which is preliminary data.</text>
</comment>
<dbReference type="InterPro" id="IPR050398">
    <property type="entry name" value="HssS/ArlS-like"/>
</dbReference>
<dbReference type="Proteomes" id="UP000766246">
    <property type="component" value="Unassembled WGS sequence"/>
</dbReference>
<dbReference type="EC" id="2.7.13.3" evidence="3"/>
<dbReference type="AlphaFoldDB" id="A0A927UAR6"/>
<evidence type="ECO:0000256" key="3">
    <source>
        <dbReference type="ARBA" id="ARBA00012438"/>
    </source>
</evidence>
<dbReference type="SUPFAM" id="SSF158472">
    <property type="entry name" value="HAMP domain-like"/>
    <property type="match status" value="1"/>
</dbReference>
<evidence type="ECO:0000256" key="2">
    <source>
        <dbReference type="ARBA" id="ARBA00004651"/>
    </source>
</evidence>
<name>A0A927UAR6_9FIRM</name>
<dbReference type="InterPro" id="IPR033479">
    <property type="entry name" value="dCache_1"/>
</dbReference>
<evidence type="ECO:0000256" key="6">
    <source>
        <dbReference type="ARBA" id="ARBA00022679"/>
    </source>
</evidence>
<keyword evidence="6" id="KW-0808">Transferase</keyword>
<dbReference type="GO" id="GO:0000155">
    <property type="term" value="F:phosphorelay sensor kinase activity"/>
    <property type="evidence" value="ECO:0007669"/>
    <property type="project" value="TreeGrafter"/>
</dbReference>
<dbReference type="Pfam" id="PF00672">
    <property type="entry name" value="HAMP"/>
    <property type="match status" value="1"/>
</dbReference>
<dbReference type="Gene3D" id="3.30.450.20">
    <property type="entry name" value="PAS domain"/>
    <property type="match status" value="2"/>
</dbReference>
<comment type="subcellular location">
    <subcellularLocation>
        <location evidence="2">Cell membrane</location>
        <topology evidence="2">Multi-pass membrane protein</topology>
    </subcellularLocation>
</comment>
<evidence type="ECO:0000256" key="4">
    <source>
        <dbReference type="ARBA" id="ARBA00022475"/>
    </source>
</evidence>
<dbReference type="CDD" id="cd06225">
    <property type="entry name" value="HAMP"/>
    <property type="match status" value="1"/>
</dbReference>
<dbReference type="InterPro" id="IPR003660">
    <property type="entry name" value="HAMP_dom"/>
</dbReference>
<dbReference type="PROSITE" id="PS50885">
    <property type="entry name" value="HAMP"/>
    <property type="match status" value="1"/>
</dbReference>
<sequence>MGKTKRTTIKSRITRHVVIAIIITVGFMTVVNLVYLSRRIIEQQEMKLELATQMSANRVENWIKDMSTVTEDMASSLTATGDLSKDIVRAVVDRVALNHPEFYFVYFSDKLGNMTMARGVDFAKGVDPRERGWYKKAEAAGHTVVLDPYASATRPDVMMVTVATPVYWGTMMVGVVAVDADIESVQEFMGTINFEEGSYGFLLDSQNNIIVHPNADYNPTSEKITAAVDVMPELEKVLSSSKKDEYVTNKDYTGTSMVYSATTIENSNWTIAVAYPESNFLAHVDRGIRISLLVAVFCIALALGDITITIRNVLKPLEQINPAMDKIMEGDFTTKLNFATANDEIGDLQNKLAVTLEALSKVIQEQKYVLSEMEKGNLVVENIDDFPGELNEIATSVNSIKESFNDIISDIQFSAINLQSFAMGINESSDLEEMRSVFEELSAEANALMEKTSKFTTM</sequence>
<dbReference type="GO" id="GO:0005886">
    <property type="term" value="C:plasma membrane"/>
    <property type="evidence" value="ECO:0007669"/>
    <property type="project" value="UniProtKB-SubCell"/>
</dbReference>
<evidence type="ECO:0000256" key="8">
    <source>
        <dbReference type="ARBA" id="ARBA00022777"/>
    </source>
</evidence>
<organism evidence="13 14">
    <name type="scientific">Pseudobutyrivibrio ruminis</name>
    <dbReference type="NCBI Taxonomy" id="46206"/>
    <lineage>
        <taxon>Bacteria</taxon>
        <taxon>Bacillati</taxon>
        <taxon>Bacillota</taxon>
        <taxon>Clostridia</taxon>
        <taxon>Lachnospirales</taxon>
        <taxon>Lachnospiraceae</taxon>
        <taxon>Pseudobutyrivibrio</taxon>
    </lineage>
</organism>
<evidence type="ECO:0000256" key="11">
    <source>
        <dbReference type="SAM" id="Phobius"/>
    </source>
</evidence>
<evidence type="ECO:0000256" key="9">
    <source>
        <dbReference type="ARBA" id="ARBA00022989"/>
    </source>
</evidence>
<dbReference type="PANTHER" id="PTHR45528:SF10">
    <property type="entry name" value="METHYL-ACCEPTING CHEMOTAXIS PROTEIN"/>
    <property type="match status" value="1"/>
</dbReference>
<evidence type="ECO:0000313" key="13">
    <source>
        <dbReference type="EMBL" id="MBE5918492.1"/>
    </source>
</evidence>
<keyword evidence="5" id="KW-0597">Phosphoprotein</keyword>
<protein>
    <recommendedName>
        <fullName evidence="3">histidine kinase</fullName>
        <ecNumber evidence="3">2.7.13.3</ecNumber>
    </recommendedName>
</protein>
<keyword evidence="9 11" id="KW-1133">Transmembrane helix</keyword>
<keyword evidence="7 11" id="KW-0812">Transmembrane</keyword>
<dbReference type="CDD" id="cd12912">
    <property type="entry name" value="PDC2_MCP_like"/>
    <property type="match status" value="1"/>
</dbReference>
<proteinExistence type="predicted"/>
<dbReference type="CDD" id="cd12913">
    <property type="entry name" value="PDC1_MCP_like"/>
    <property type="match status" value="1"/>
</dbReference>
<keyword evidence="8" id="KW-0418">Kinase</keyword>
<dbReference type="EMBL" id="SVER01000003">
    <property type="protein sequence ID" value="MBE5918492.1"/>
    <property type="molecule type" value="Genomic_DNA"/>
</dbReference>
<dbReference type="Pfam" id="PF02743">
    <property type="entry name" value="dCache_1"/>
    <property type="match status" value="1"/>
</dbReference>
<dbReference type="PANTHER" id="PTHR45528">
    <property type="entry name" value="SENSOR HISTIDINE KINASE CPXA"/>
    <property type="match status" value="1"/>
</dbReference>
<comment type="catalytic activity">
    <reaction evidence="1">
        <text>ATP + protein L-histidine = ADP + protein N-phospho-L-histidine.</text>
        <dbReference type="EC" id="2.7.13.3"/>
    </reaction>
</comment>
<evidence type="ECO:0000313" key="14">
    <source>
        <dbReference type="Proteomes" id="UP000766246"/>
    </source>
</evidence>